<keyword evidence="4" id="KW-1185">Reference proteome</keyword>
<dbReference type="EMBL" id="JAERRH010000030">
    <property type="protein sequence ID" value="MBL1110189.1"/>
    <property type="molecule type" value="Genomic_DNA"/>
</dbReference>
<dbReference type="SUPFAM" id="SSF52091">
    <property type="entry name" value="SpoIIaa-like"/>
    <property type="match status" value="1"/>
</dbReference>
<dbReference type="Proteomes" id="UP000621386">
    <property type="component" value="Unassembled WGS sequence"/>
</dbReference>
<dbReference type="Gene3D" id="3.30.750.24">
    <property type="entry name" value="STAS domain"/>
    <property type="match status" value="1"/>
</dbReference>
<evidence type="ECO:0000256" key="1">
    <source>
        <dbReference type="SAM" id="MobiDB-lite"/>
    </source>
</evidence>
<name>A0ABS1PD53_9ACTN</name>
<evidence type="ECO:0000259" key="2">
    <source>
        <dbReference type="PROSITE" id="PS50801"/>
    </source>
</evidence>
<protein>
    <recommendedName>
        <fullName evidence="2">STAS domain-containing protein</fullName>
    </recommendedName>
</protein>
<feature type="region of interest" description="Disordered" evidence="1">
    <location>
        <begin position="90"/>
        <end position="140"/>
    </location>
</feature>
<gene>
    <name evidence="3" type="ORF">JK361_37510</name>
</gene>
<dbReference type="PROSITE" id="PS50801">
    <property type="entry name" value="STAS"/>
    <property type="match status" value="1"/>
</dbReference>
<comment type="caution">
    <text evidence="3">The sequence shown here is derived from an EMBL/GenBank/DDBJ whole genome shotgun (WGS) entry which is preliminary data.</text>
</comment>
<dbReference type="InterPro" id="IPR036513">
    <property type="entry name" value="STAS_dom_sf"/>
</dbReference>
<evidence type="ECO:0000313" key="4">
    <source>
        <dbReference type="Proteomes" id="UP000621386"/>
    </source>
</evidence>
<proteinExistence type="predicted"/>
<evidence type="ECO:0000313" key="3">
    <source>
        <dbReference type="EMBL" id="MBL1110189.1"/>
    </source>
</evidence>
<dbReference type="Pfam" id="PF01740">
    <property type="entry name" value="STAS"/>
    <property type="match status" value="1"/>
</dbReference>
<dbReference type="InterPro" id="IPR002645">
    <property type="entry name" value="STAS_dom"/>
</dbReference>
<sequence>MGIQRNGASVLAHMGGHLTDEAGVHLHAALDHLTGDDRDLMVDVHAVQAMDADGLLHLLDLHRRAEQRGLRVLVIGWQEQHQQLMANIAGIPGRGPATGERFAPGRLPPLDRATGPPGTGCDRLRGGMAPPDMAVGRRRR</sequence>
<feature type="domain" description="STAS" evidence="2">
    <location>
        <begin position="1"/>
        <end position="85"/>
    </location>
</feature>
<reference evidence="3 4" key="1">
    <citation type="submission" date="2021-01" db="EMBL/GenBank/DDBJ databases">
        <title>WGS of actinomycetes isolated from Thailand.</title>
        <authorList>
            <person name="Thawai C."/>
        </authorList>
    </citation>
    <scope>NUCLEOTIDE SEQUENCE [LARGE SCALE GENOMIC DNA]</scope>
    <source>
        <strain evidence="3 4">CH5-8</strain>
    </source>
</reference>
<organism evidence="3 4">
    <name type="scientific">Streptomyces musisoli</name>
    <dbReference type="NCBI Taxonomy" id="2802280"/>
    <lineage>
        <taxon>Bacteria</taxon>
        <taxon>Bacillati</taxon>
        <taxon>Actinomycetota</taxon>
        <taxon>Actinomycetes</taxon>
        <taxon>Kitasatosporales</taxon>
        <taxon>Streptomycetaceae</taxon>
        <taxon>Streptomyces</taxon>
    </lineage>
</organism>
<accession>A0ABS1PD53</accession>